<reference evidence="2 3" key="1">
    <citation type="journal article" date="2016" name="Sci. Rep.">
        <title>Insights into Adaptations to a Near-Obligate Nematode Endoparasitic Lifestyle from the Finished Genome of Drechmeria coniospora.</title>
        <authorList>
            <person name="Zhang L."/>
            <person name="Zhou Z."/>
            <person name="Guo Q."/>
            <person name="Fokkens L."/>
            <person name="Miskei M."/>
            <person name="Pocsi I."/>
            <person name="Zhang W."/>
            <person name="Chen M."/>
            <person name="Wang L."/>
            <person name="Sun Y."/>
            <person name="Donzelli B.G."/>
            <person name="Gibson D.M."/>
            <person name="Nelson D.R."/>
            <person name="Luo J.G."/>
            <person name="Rep M."/>
            <person name="Liu H."/>
            <person name="Yang S."/>
            <person name="Wang J."/>
            <person name="Krasnoff S.B."/>
            <person name="Xu Y."/>
            <person name="Molnar I."/>
            <person name="Lin M."/>
        </authorList>
    </citation>
    <scope>NUCLEOTIDE SEQUENCE [LARGE SCALE GENOMIC DNA]</scope>
    <source>
        <strain evidence="2 3">ARSEF 6962</strain>
    </source>
</reference>
<dbReference type="STRING" id="98403.A0A151GGF3"/>
<accession>A0A151GGF3</accession>
<evidence type="ECO:0000313" key="3">
    <source>
        <dbReference type="Proteomes" id="UP000076580"/>
    </source>
</evidence>
<dbReference type="Proteomes" id="UP000076580">
    <property type="component" value="Chromosome 03"/>
</dbReference>
<feature type="compositionally biased region" description="Basic and acidic residues" evidence="1">
    <location>
        <begin position="193"/>
        <end position="206"/>
    </location>
</feature>
<gene>
    <name evidence="2" type="ORF">DCS_08150</name>
</gene>
<evidence type="ECO:0000313" key="2">
    <source>
        <dbReference type="EMBL" id="KYK56183.1"/>
    </source>
</evidence>
<dbReference type="InParanoid" id="A0A151GGF3"/>
<proteinExistence type="predicted"/>
<feature type="compositionally biased region" description="Acidic residues" evidence="1">
    <location>
        <begin position="207"/>
        <end position="216"/>
    </location>
</feature>
<dbReference type="EMBL" id="LAYC01000003">
    <property type="protein sequence ID" value="KYK56183.1"/>
    <property type="molecule type" value="Genomic_DNA"/>
</dbReference>
<feature type="region of interest" description="Disordered" evidence="1">
    <location>
        <begin position="169"/>
        <end position="216"/>
    </location>
</feature>
<organism evidence="2 3">
    <name type="scientific">Drechmeria coniospora</name>
    <name type="common">Nematophagous fungus</name>
    <name type="synonym">Meria coniospora</name>
    <dbReference type="NCBI Taxonomy" id="98403"/>
    <lineage>
        <taxon>Eukaryota</taxon>
        <taxon>Fungi</taxon>
        <taxon>Dikarya</taxon>
        <taxon>Ascomycota</taxon>
        <taxon>Pezizomycotina</taxon>
        <taxon>Sordariomycetes</taxon>
        <taxon>Hypocreomycetidae</taxon>
        <taxon>Hypocreales</taxon>
        <taxon>Ophiocordycipitaceae</taxon>
        <taxon>Drechmeria</taxon>
    </lineage>
</organism>
<keyword evidence="3" id="KW-1185">Reference proteome</keyword>
<dbReference type="GeneID" id="63720793"/>
<dbReference type="AlphaFoldDB" id="A0A151GGF3"/>
<protein>
    <recommendedName>
        <fullName evidence="4">FAR1 domain-containing protein</fullName>
    </recommendedName>
</protein>
<dbReference type="RefSeq" id="XP_040655535.1">
    <property type="nucleotide sequence ID" value="XM_040805431.1"/>
</dbReference>
<feature type="region of interest" description="Disordered" evidence="1">
    <location>
        <begin position="53"/>
        <end position="75"/>
    </location>
</feature>
<sequence length="216" mass="23995">MEALVQYRFATYDEAKAAIDVTMKDLGFALAVVYKRPSKDDPRRTLLRCCRGKTYPKPRSSGVEPTRRRRSSSQMTNCPYRVTIKQRYPGGPFQVAALNRAHNHEPDPSYAGYRRKAVEARRDEILKLVESGFRPKEIQAYYEDKGDEEMKLVNRADIRNMIQRHLTRTGAPVAAAAAAADGEADDEADDDADRGAGDDAKGHGEGETDTADAGVD</sequence>
<name>A0A151GGF3_DRECN</name>
<feature type="compositionally biased region" description="Acidic residues" evidence="1">
    <location>
        <begin position="182"/>
        <end position="192"/>
    </location>
</feature>
<evidence type="ECO:0000256" key="1">
    <source>
        <dbReference type="SAM" id="MobiDB-lite"/>
    </source>
</evidence>
<comment type="caution">
    <text evidence="2">The sequence shown here is derived from an EMBL/GenBank/DDBJ whole genome shotgun (WGS) entry which is preliminary data.</text>
</comment>
<evidence type="ECO:0008006" key="4">
    <source>
        <dbReference type="Google" id="ProtNLM"/>
    </source>
</evidence>